<dbReference type="AlphaFoldDB" id="A0A9W7DGU1"/>
<feature type="compositionally biased region" description="Basic and acidic residues" evidence="1">
    <location>
        <begin position="1068"/>
        <end position="1088"/>
    </location>
</feature>
<feature type="region of interest" description="Disordered" evidence="1">
    <location>
        <begin position="966"/>
        <end position="1029"/>
    </location>
</feature>
<feature type="compositionally biased region" description="Low complexity" evidence="1">
    <location>
        <begin position="348"/>
        <end position="363"/>
    </location>
</feature>
<comment type="caution">
    <text evidence="2">The sequence shown here is derived from an EMBL/GenBank/DDBJ whole genome shotgun (WGS) entry which is preliminary data.</text>
</comment>
<feature type="compositionally biased region" description="Basic and acidic residues" evidence="1">
    <location>
        <begin position="1097"/>
        <end position="1109"/>
    </location>
</feature>
<proteinExistence type="predicted"/>
<feature type="compositionally biased region" description="Polar residues" evidence="1">
    <location>
        <begin position="897"/>
        <end position="907"/>
    </location>
</feature>
<feature type="compositionally biased region" description="Low complexity" evidence="1">
    <location>
        <begin position="291"/>
        <end position="309"/>
    </location>
</feature>
<sequence length="1144" mass="128110">MPTPSPSPVPSEAHSSSNESIKSNQTMQTSQSAQSNHTLVSNDTFASEHSTPSTNTQNSNLSHPSYHERRDQPPSPPREPILATASLNKYIPPPVMQQQQRLPVHQPLLPQQQPQQYLPQNPYDMGMGQFQQGRPRRNSVMQAPGQMPMMPPAGIPSAVMYAAPPQGPVVVQTVRMSQPPLMMPPQQQMIPQQQQQHERRRSVMSMPNMYGNPYVPIQDNQKPSKRDLYQVPTSAQPSQSSHAQSTDSSNLNSSKSSNSQLSSGSSSSSSVPSSSMYDTSFNGRALSPIPSLSTRYSDSDSQSDSHSYDGGMPGVSELPYELPVNSYSNYMQAQRGGPPQQYQPPQPYQQQTQNQQKQFQQHQKQQKNKYTIPSSQLAFPYEEFANRDPGRYPGGASSAYKRSAIPSYFRNSSEPSRPTMTRSKSERKPPPPKRDLSSKRKPPPSLFDSKQESSSSIPTLTAADIATASNSIYNQPCTSDEKLDLVTSYDDSDEVVRDKSQTKRCQADLYGDKPALPEKDYSKKALPPTPAELEARAKAKAEAKEQKRQKKLQEQQQQEEKPTISLEEFGVPKSYLAGREDSLKRSHSTSSLISNIITSYCKNNYDDSAKNEDDDDLSMVVELDRHGRKSPALSNNSNSSNSQSLFSYNADSGSSYTQTSMGTSAGRHTIDGKSSVANGGSHGLSSGGSNANIESNSNYNSSREDMLAEVDAIFDDVLSMTSERMLAKTLETKSGDGVVFSSSELSNPAFKNFSRSSESLLSDQSSRRRGKGHGRHLTESNVELFESGDGSYDSPFASHKRDKIKNNRSSVSVGTLGTSVSRCSGRRVESMEEESELLELMEAKAKIKLRIKEEREREARRQAKKDAKRKRKAMEKQLLKEEREKERERERRRAKRNNTASISTDSIHTTNTDINSATVVDVPVVVPMRDFEEYKYRSLDPEHFGAEKGAEDEDDVSTVFEMYLSEEETASSQSLSKSRSLKTKTHSRCMSTPVKGPILTARSTKSKESARLQRYSDLTSDVSREERKDQLAREIEKTLRKKERRKAKQDAEEARIEAEVQKRLKLREEKEARRETRRREREELERVVSSKRQGSFDYKKEKQHRVSSDRYMKKCGIDSMMLAGFQVGSSSDSLEVSQTLNSYF</sequence>
<feature type="compositionally biased region" description="Polar residues" evidence="1">
    <location>
        <begin position="650"/>
        <end position="663"/>
    </location>
</feature>
<evidence type="ECO:0000256" key="1">
    <source>
        <dbReference type="SAM" id="MobiDB-lite"/>
    </source>
</evidence>
<protein>
    <submittedName>
        <fullName evidence="2">Unnamed protein product</fullName>
    </submittedName>
</protein>
<keyword evidence="3" id="KW-1185">Reference proteome</keyword>
<feature type="compositionally biased region" description="Polar residues" evidence="1">
    <location>
        <begin position="13"/>
        <end position="63"/>
    </location>
</feature>
<name>A0A9W7DGU1_AMBMO</name>
<dbReference type="EMBL" id="BSXU01001846">
    <property type="protein sequence ID" value="GMG31633.1"/>
    <property type="molecule type" value="Genomic_DNA"/>
</dbReference>
<feature type="region of interest" description="Disordered" evidence="1">
    <location>
        <begin position="1068"/>
        <end position="1109"/>
    </location>
</feature>
<reference evidence="2" key="1">
    <citation type="submission" date="2023-04" db="EMBL/GenBank/DDBJ databases">
        <title>Ambrosiozyma monospora NBRC 1965.</title>
        <authorList>
            <person name="Ichikawa N."/>
            <person name="Sato H."/>
            <person name="Tonouchi N."/>
        </authorList>
    </citation>
    <scope>NUCLEOTIDE SEQUENCE</scope>
    <source>
        <strain evidence="2">NBRC 1965</strain>
    </source>
</reference>
<feature type="compositionally biased region" description="Basic and acidic residues" evidence="1">
    <location>
        <begin position="874"/>
        <end position="891"/>
    </location>
</feature>
<feature type="compositionally biased region" description="Low complexity" evidence="1">
    <location>
        <begin position="232"/>
        <end position="275"/>
    </location>
</feature>
<feature type="region of interest" description="Disordered" evidence="1">
    <location>
        <begin position="385"/>
        <end position="460"/>
    </location>
</feature>
<evidence type="ECO:0000313" key="3">
    <source>
        <dbReference type="Proteomes" id="UP001165063"/>
    </source>
</evidence>
<feature type="compositionally biased region" description="Polar residues" evidence="1">
    <location>
        <begin position="409"/>
        <end position="421"/>
    </location>
</feature>
<organism evidence="2 3">
    <name type="scientific">Ambrosiozyma monospora</name>
    <name type="common">Yeast</name>
    <name type="synonym">Endomycopsis monosporus</name>
    <dbReference type="NCBI Taxonomy" id="43982"/>
    <lineage>
        <taxon>Eukaryota</taxon>
        <taxon>Fungi</taxon>
        <taxon>Dikarya</taxon>
        <taxon>Ascomycota</taxon>
        <taxon>Saccharomycotina</taxon>
        <taxon>Pichiomycetes</taxon>
        <taxon>Pichiales</taxon>
        <taxon>Pichiaceae</taxon>
        <taxon>Ambrosiozyma</taxon>
    </lineage>
</organism>
<dbReference type="Proteomes" id="UP001165063">
    <property type="component" value="Unassembled WGS sequence"/>
</dbReference>
<accession>A0A9W7DGU1</accession>
<feature type="region of interest" description="Disordered" evidence="1">
    <location>
        <begin position="854"/>
        <end position="907"/>
    </location>
</feature>
<feature type="compositionally biased region" description="Low complexity" evidence="1">
    <location>
        <begin position="634"/>
        <end position="649"/>
    </location>
</feature>
<evidence type="ECO:0000313" key="2">
    <source>
        <dbReference type="EMBL" id="GMG31633.1"/>
    </source>
</evidence>
<feature type="region of interest" description="Disordered" evidence="1">
    <location>
        <begin position="1"/>
        <end position="102"/>
    </location>
</feature>
<feature type="region of interest" description="Disordered" evidence="1">
    <location>
        <begin position="753"/>
        <end position="782"/>
    </location>
</feature>
<feature type="compositionally biased region" description="Low complexity" evidence="1">
    <location>
        <begin position="754"/>
        <end position="764"/>
    </location>
</feature>
<feature type="compositionally biased region" description="Basic and acidic residues" evidence="1">
    <location>
        <begin position="854"/>
        <end position="865"/>
    </location>
</feature>
<feature type="compositionally biased region" description="Basic and acidic residues" evidence="1">
    <location>
        <begin position="423"/>
        <end position="438"/>
    </location>
</feature>
<feature type="region of interest" description="Disordered" evidence="1">
    <location>
        <begin position="490"/>
        <end position="571"/>
    </location>
</feature>
<feature type="region of interest" description="Disordered" evidence="1">
    <location>
        <begin position="603"/>
        <end position="697"/>
    </location>
</feature>
<feature type="compositionally biased region" description="Basic and acidic residues" evidence="1">
    <location>
        <begin position="533"/>
        <end position="546"/>
    </location>
</feature>
<gene>
    <name evidence="2" type="ORF">Amon01_000401400</name>
</gene>
<feature type="region of interest" description="Disordered" evidence="1">
    <location>
        <begin position="206"/>
        <end position="370"/>
    </location>
</feature>